<keyword evidence="1" id="KW-0812">Transmembrane</keyword>
<dbReference type="STRING" id="994484.PSEBR_cmegm42"/>
<dbReference type="KEGG" id="pba:PSEBR_cmegm42"/>
<evidence type="ECO:0000256" key="1">
    <source>
        <dbReference type="SAM" id="Phobius"/>
    </source>
</evidence>
<accession>F2KEZ3</accession>
<dbReference type="HOGENOM" id="CLU_163355_0_0_6"/>
<keyword evidence="1" id="KW-1133">Transmembrane helix</keyword>
<organism evidence="2 3">
    <name type="scientific">Pseudomonas brassicacearum (strain NFM421)</name>
    <dbReference type="NCBI Taxonomy" id="994484"/>
    <lineage>
        <taxon>Bacteria</taxon>
        <taxon>Pseudomonadati</taxon>
        <taxon>Pseudomonadota</taxon>
        <taxon>Gammaproteobacteria</taxon>
        <taxon>Pseudomonadales</taxon>
        <taxon>Pseudomonadaceae</taxon>
        <taxon>Pseudomonas</taxon>
    </lineage>
</organism>
<proteinExistence type="predicted"/>
<feature type="transmembrane region" description="Helical" evidence="1">
    <location>
        <begin position="9"/>
        <end position="31"/>
    </location>
</feature>
<reference evidence="2 3" key="1">
    <citation type="journal article" date="2011" name="J. Bacteriol.">
        <title>Complete genome sequence of a beneficial plant root-associated bacterium, Pseudomonas brassicacearum.</title>
        <authorList>
            <person name="Ortet P."/>
            <person name="Barakat M."/>
            <person name="Lalaouna D."/>
            <person name="Fochesato S."/>
            <person name="Barbe V."/>
            <person name="Vacherie B."/>
            <person name="Santaella C."/>
            <person name="Heulin T."/>
            <person name="Achouak W."/>
        </authorList>
    </citation>
    <scope>NUCLEOTIDE SEQUENCE [LARGE SCALE GENOMIC DNA]</scope>
    <source>
        <strain evidence="2 3">NFM421</strain>
    </source>
</reference>
<dbReference type="Proteomes" id="UP000006692">
    <property type="component" value="Chromosome"/>
</dbReference>
<sequence length="117" mass="13043">MMRPSKTRLLIAHLVLWGVILGLVITVVGLLSLEASKDLKDWGSWLDANKSALIVWRLALYSATTVAWYRMRRSLASRGLIPHQHQRLLCAEVAAIGVLTLLELSAFTADSRPRLLP</sequence>
<feature type="transmembrane region" description="Helical" evidence="1">
    <location>
        <begin position="51"/>
        <end position="69"/>
    </location>
</feature>
<protein>
    <submittedName>
        <fullName evidence="2">Uncharacterized protein</fullName>
    </submittedName>
</protein>
<reference key="2">
    <citation type="submission" date="2011-03" db="EMBL/GenBank/DDBJ databases">
        <title>Complete Genome Sequence of a beneficial plant roots-associated bacterium Pseudomonas brassicacearum.</title>
        <authorList>
            <person name="Ortet P."/>
            <person name="Barakat M."/>
            <person name="Lalaouna D."/>
            <person name="Fochesato S."/>
            <person name="Barbe V."/>
            <person name="Santaella C."/>
            <person name="Heulin T."/>
            <person name="Achouak W."/>
        </authorList>
    </citation>
    <scope>NUCLEOTIDE SEQUENCE</scope>
    <source>
        <strain>NFM421</strain>
    </source>
</reference>
<name>F2KEZ3_PSEBN</name>
<gene>
    <name evidence="2" type="ORF">PSEBR_cmegm42</name>
</gene>
<evidence type="ECO:0000313" key="2">
    <source>
        <dbReference type="EMBL" id="AEA68219.1"/>
    </source>
</evidence>
<dbReference type="AlphaFoldDB" id="F2KEZ3"/>
<evidence type="ECO:0000313" key="3">
    <source>
        <dbReference type="Proteomes" id="UP000006692"/>
    </source>
</evidence>
<dbReference type="EMBL" id="CP002585">
    <property type="protein sequence ID" value="AEA68219.1"/>
    <property type="molecule type" value="Genomic_DNA"/>
</dbReference>
<keyword evidence="1" id="KW-0472">Membrane</keyword>